<keyword evidence="3" id="KW-1185">Reference proteome</keyword>
<keyword evidence="1" id="KW-0812">Transmembrane</keyword>
<dbReference type="EMBL" id="BAHD01000003">
    <property type="protein sequence ID" value="GAB94084.1"/>
    <property type="molecule type" value="Genomic_DNA"/>
</dbReference>
<accession>K6X5K4</accession>
<dbReference type="RefSeq" id="WP_006590617.1">
    <property type="nucleotide sequence ID" value="NZ_BAHD01000003.1"/>
</dbReference>
<dbReference type="STRING" id="1184609.KILIM_003_00060"/>
<dbReference type="Pfam" id="PF14155">
    <property type="entry name" value="DUF4307"/>
    <property type="match status" value="1"/>
</dbReference>
<keyword evidence="1" id="KW-0472">Membrane</keyword>
<evidence type="ECO:0000313" key="3">
    <source>
        <dbReference type="Proteomes" id="UP000008366"/>
    </source>
</evidence>
<gene>
    <name evidence="2" type="ORF">KILIM_003_00060</name>
</gene>
<evidence type="ECO:0008006" key="4">
    <source>
        <dbReference type="Google" id="ProtNLM"/>
    </source>
</evidence>
<dbReference type="AlphaFoldDB" id="K6X5K4"/>
<organism evidence="2 3">
    <name type="scientific">Kineosphaera limosa NBRC 100340</name>
    <dbReference type="NCBI Taxonomy" id="1184609"/>
    <lineage>
        <taxon>Bacteria</taxon>
        <taxon>Bacillati</taxon>
        <taxon>Actinomycetota</taxon>
        <taxon>Actinomycetes</taxon>
        <taxon>Micrococcales</taxon>
        <taxon>Dermatophilaceae</taxon>
        <taxon>Kineosphaera</taxon>
    </lineage>
</organism>
<protein>
    <recommendedName>
        <fullName evidence="4">DUF4307 domain-containing protein</fullName>
    </recommendedName>
</protein>
<evidence type="ECO:0000256" key="1">
    <source>
        <dbReference type="SAM" id="Phobius"/>
    </source>
</evidence>
<dbReference type="Proteomes" id="UP000008366">
    <property type="component" value="Unassembled WGS sequence"/>
</dbReference>
<evidence type="ECO:0000313" key="2">
    <source>
        <dbReference type="EMBL" id="GAB94084.1"/>
    </source>
</evidence>
<proteinExistence type="predicted"/>
<feature type="transmembrane region" description="Helical" evidence="1">
    <location>
        <begin position="49"/>
        <end position="69"/>
    </location>
</feature>
<dbReference type="OrthoDB" id="5147470at2"/>
<name>K6X5K4_9MICO</name>
<dbReference type="InterPro" id="IPR025443">
    <property type="entry name" value="DUF4307"/>
</dbReference>
<keyword evidence="1" id="KW-1133">Transmembrane helix</keyword>
<reference evidence="2 3" key="1">
    <citation type="submission" date="2012-08" db="EMBL/GenBank/DDBJ databases">
        <title>Whole genome shotgun sequence of Kineosphaera limosa NBRC 100340.</title>
        <authorList>
            <person name="Yoshida I."/>
            <person name="Isaki S."/>
            <person name="Hosoyama A."/>
            <person name="Tsuchikane K."/>
            <person name="Katsumata H."/>
            <person name="Ando Y."/>
            <person name="Ohji S."/>
            <person name="Hamada M."/>
            <person name="Tamura T."/>
            <person name="Yamazoe A."/>
            <person name="Yamazaki S."/>
            <person name="Fujita N."/>
        </authorList>
    </citation>
    <scope>NUCLEOTIDE SEQUENCE [LARGE SCALE GENOMIC DNA]</scope>
    <source>
        <strain evidence="2 3">NBRC 100340</strain>
    </source>
</reference>
<dbReference type="eggNOG" id="ENOG5031QV0">
    <property type="taxonomic scope" value="Bacteria"/>
</dbReference>
<comment type="caution">
    <text evidence="2">The sequence shown here is derived from an EMBL/GenBank/DDBJ whole genome shotgun (WGS) entry which is preliminary data.</text>
</comment>
<sequence>MAAPYDPSADPRANPVADDFADELEEARAGSGSRMREAWAGLTPGRRRFVLAGIVMGVVATIIIVWFALAATVPKPQWKDISFTVPNDTEVQMRYMVTKPPEMTAECLLLAQETNHGVVGRMTVVLGPSTERTTVHEATIRTTSLAVIGTVRSCHEQ</sequence>